<dbReference type="InterPro" id="IPR010985">
    <property type="entry name" value="Ribbon_hlx_hlx"/>
</dbReference>
<accession>A0A6N8DLP6</accession>
<sequence length="87" mass="9947">MPMPTTSLTTRLDQELKTELEQIARFDKRSVSFMTNQAIRNLVEERRASRDLIRTGLALMENNIEGVSSDAVHDWLLSDEDAPFPKV</sequence>
<dbReference type="OrthoDB" id="8372195at2"/>
<name>A0A6N8DLP6_RHOAC</name>
<reference evidence="1 2" key="1">
    <citation type="submission" date="2019-11" db="EMBL/GenBank/DDBJ databases">
        <title>Whole-genome sequence of a Rhodoblastus acidophilus DSM 142.</title>
        <authorList>
            <person name="Kyndt J.A."/>
            <person name="Meyer T.E."/>
        </authorList>
    </citation>
    <scope>NUCLEOTIDE SEQUENCE [LARGE SCALE GENOMIC DNA]</scope>
    <source>
        <strain evidence="1 2">DSM 142</strain>
    </source>
</reference>
<organism evidence="1 2">
    <name type="scientific">Rhodoblastus acidophilus</name>
    <name type="common">Rhodopseudomonas acidophila</name>
    <dbReference type="NCBI Taxonomy" id="1074"/>
    <lineage>
        <taxon>Bacteria</taxon>
        <taxon>Pseudomonadati</taxon>
        <taxon>Pseudomonadota</taxon>
        <taxon>Alphaproteobacteria</taxon>
        <taxon>Hyphomicrobiales</taxon>
        <taxon>Rhodoblastaceae</taxon>
        <taxon>Rhodoblastus</taxon>
    </lineage>
</organism>
<dbReference type="GO" id="GO:0006355">
    <property type="term" value="P:regulation of DNA-templated transcription"/>
    <property type="evidence" value="ECO:0007669"/>
    <property type="project" value="InterPro"/>
</dbReference>
<evidence type="ECO:0000313" key="1">
    <source>
        <dbReference type="EMBL" id="MTV30455.1"/>
    </source>
</evidence>
<proteinExistence type="predicted"/>
<dbReference type="AlphaFoldDB" id="A0A6N8DLP6"/>
<dbReference type="CDD" id="cd22233">
    <property type="entry name" value="RHH_CopAso-like"/>
    <property type="match status" value="1"/>
</dbReference>
<evidence type="ECO:0008006" key="3">
    <source>
        <dbReference type="Google" id="ProtNLM"/>
    </source>
</evidence>
<gene>
    <name evidence="1" type="ORF">GJ654_05550</name>
</gene>
<dbReference type="SUPFAM" id="SSF47598">
    <property type="entry name" value="Ribbon-helix-helix"/>
    <property type="match status" value="1"/>
</dbReference>
<protein>
    <recommendedName>
        <fullName evidence="3">CopG family transcriptional regulator</fullName>
    </recommendedName>
</protein>
<evidence type="ECO:0000313" key="2">
    <source>
        <dbReference type="Proteomes" id="UP000439113"/>
    </source>
</evidence>
<dbReference type="Proteomes" id="UP000439113">
    <property type="component" value="Unassembled WGS sequence"/>
</dbReference>
<comment type="caution">
    <text evidence="1">The sequence shown here is derived from an EMBL/GenBank/DDBJ whole genome shotgun (WGS) entry which is preliminary data.</text>
</comment>
<dbReference type="EMBL" id="WNKS01000003">
    <property type="protein sequence ID" value="MTV30455.1"/>
    <property type="molecule type" value="Genomic_DNA"/>
</dbReference>